<evidence type="ECO:0000313" key="3">
    <source>
        <dbReference type="EMBL" id="KAF6138390.1"/>
    </source>
</evidence>
<accession>A0A7J7L739</accession>
<organism evidence="3 4">
    <name type="scientific">Kingdonia uniflora</name>
    <dbReference type="NCBI Taxonomy" id="39325"/>
    <lineage>
        <taxon>Eukaryota</taxon>
        <taxon>Viridiplantae</taxon>
        <taxon>Streptophyta</taxon>
        <taxon>Embryophyta</taxon>
        <taxon>Tracheophyta</taxon>
        <taxon>Spermatophyta</taxon>
        <taxon>Magnoliopsida</taxon>
        <taxon>Ranunculales</taxon>
        <taxon>Circaeasteraceae</taxon>
        <taxon>Kingdonia</taxon>
    </lineage>
</organism>
<dbReference type="PANTHER" id="PTHR33018:SF37">
    <property type="entry name" value="TRANSPOSASE TNP1_EN_SPM-LIKE DOMAIN-CONTAINING PROTEIN"/>
    <property type="match status" value="1"/>
</dbReference>
<evidence type="ECO:0000256" key="1">
    <source>
        <dbReference type="SAM" id="SignalP"/>
    </source>
</evidence>
<dbReference type="PANTHER" id="PTHR33018">
    <property type="entry name" value="OS10G0338966 PROTEIN-RELATED"/>
    <property type="match status" value="1"/>
</dbReference>
<gene>
    <name evidence="3" type="ORF">GIB67_030134</name>
</gene>
<name>A0A7J7L739_9MAGN</name>
<dbReference type="OrthoDB" id="1297232at2759"/>
<feature type="domain" description="DUF8039" evidence="2">
    <location>
        <begin position="320"/>
        <end position="389"/>
    </location>
</feature>
<dbReference type="Proteomes" id="UP000541444">
    <property type="component" value="Unassembled WGS sequence"/>
</dbReference>
<sequence>MVFDVITFAWICLHFVIDLDFEWFWSNNGIELVLNTILRCMAHYNLFDNLQLSGDDSNTVDSKKRISTGSKSLPNGKKKVIGVNSWGQPNQANSETNTYSSDIGFQVRMHLPIIYESFNDVPNDRIALVVKGLEECYDISHVAWFDLKEKIRDAWKRYKSYLNTTLIVGNSPGDVKASPAPEFVPREDWVKFIDYCNSEKFLAKSKRNKKNRAKLIAPCTLGRTSMPITRHKLAEERGVTDEEIGRVEVYIPAHTKKDKTIQCPDVIAELQNTIRKDPKSIRTGPNVAIAQKFGKERKGGTRGKKHQHIDKECRLVGCPWRIVAHGVIVGVDPTHMCHSVALGDDFYKVAIHDIVDGNALLFRPNSNIKRLLDVGIRSFVAWPKSMITF</sequence>
<feature type="chain" id="PRO_5029457167" description="DUF8039 domain-containing protein" evidence="1">
    <location>
        <begin position="19"/>
        <end position="389"/>
    </location>
</feature>
<reference evidence="3 4" key="1">
    <citation type="journal article" date="2020" name="IScience">
        <title>Genome Sequencing of the Endangered Kingdonia uniflora (Circaeasteraceae, Ranunculales) Reveals Potential Mechanisms of Evolutionary Specialization.</title>
        <authorList>
            <person name="Sun Y."/>
            <person name="Deng T."/>
            <person name="Zhang A."/>
            <person name="Moore M.J."/>
            <person name="Landis J.B."/>
            <person name="Lin N."/>
            <person name="Zhang H."/>
            <person name="Zhang X."/>
            <person name="Huang J."/>
            <person name="Zhang X."/>
            <person name="Sun H."/>
            <person name="Wang H."/>
        </authorList>
    </citation>
    <scope>NUCLEOTIDE SEQUENCE [LARGE SCALE GENOMIC DNA]</scope>
    <source>
        <strain evidence="3">TB1705</strain>
        <tissue evidence="3">Leaf</tissue>
    </source>
</reference>
<dbReference type="InterPro" id="IPR058352">
    <property type="entry name" value="DUF8039"/>
</dbReference>
<dbReference type="AlphaFoldDB" id="A0A7J7L739"/>
<keyword evidence="1" id="KW-0732">Signal</keyword>
<dbReference type="Pfam" id="PF26133">
    <property type="entry name" value="DUF8039"/>
    <property type="match status" value="1"/>
</dbReference>
<comment type="caution">
    <text evidence="3">The sequence shown here is derived from an EMBL/GenBank/DDBJ whole genome shotgun (WGS) entry which is preliminary data.</text>
</comment>
<dbReference type="InterPro" id="IPR004252">
    <property type="entry name" value="Probable_transposase_24"/>
</dbReference>
<protein>
    <recommendedName>
        <fullName evidence="2">DUF8039 domain-containing protein</fullName>
    </recommendedName>
</protein>
<dbReference type="EMBL" id="JACGCM010002592">
    <property type="protein sequence ID" value="KAF6138390.1"/>
    <property type="molecule type" value="Genomic_DNA"/>
</dbReference>
<keyword evidence="4" id="KW-1185">Reference proteome</keyword>
<dbReference type="Pfam" id="PF03004">
    <property type="entry name" value="Transposase_24"/>
    <property type="match status" value="1"/>
</dbReference>
<evidence type="ECO:0000313" key="4">
    <source>
        <dbReference type="Proteomes" id="UP000541444"/>
    </source>
</evidence>
<feature type="signal peptide" evidence="1">
    <location>
        <begin position="1"/>
        <end position="18"/>
    </location>
</feature>
<evidence type="ECO:0000259" key="2">
    <source>
        <dbReference type="Pfam" id="PF26133"/>
    </source>
</evidence>
<proteinExistence type="predicted"/>